<reference evidence="2 3" key="1">
    <citation type="submission" date="2016-10" db="EMBL/GenBank/DDBJ databases">
        <authorList>
            <person name="de Groot N.N."/>
        </authorList>
    </citation>
    <scope>NUCLEOTIDE SEQUENCE [LARGE SCALE GENOMIC DNA]</scope>
    <source>
        <strain evidence="2 3">DSM 19548</strain>
    </source>
</reference>
<gene>
    <name evidence="2" type="ORF">SAMN04488094_105140</name>
</gene>
<feature type="chain" id="PRO_5011526412" description="Repeat domain-containing protein" evidence="1">
    <location>
        <begin position="19"/>
        <end position="251"/>
    </location>
</feature>
<organism evidence="2 3">
    <name type="scientific">Tropicimonas isoalkanivorans</name>
    <dbReference type="NCBI Taxonomy" id="441112"/>
    <lineage>
        <taxon>Bacteria</taxon>
        <taxon>Pseudomonadati</taxon>
        <taxon>Pseudomonadota</taxon>
        <taxon>Alphaproteobacteria</taxon>
        <taxon>Rhodobacterales</taxon>
        <taxon>Roseobacteraceae</taxon>
        <taxon>Tropicimonas</taxon>
    </lineage>
</organism>
<keyword evidence="1" id="KW-0732">Signal</keyword>
<feature type="signal peptide" evidence="1">
    <location>
        <begin position="1"/>
        <end position="18"/>
    </location>
</feature>
<name>A0A1I1JHY8_9RHOB</name>
<accession>A0A1I1JHY8</accession>
<dbReference type="SUPFAM" id="SSF69318">
    <property type="entry name" value="Integrin alpha N-terminal domain"/>
    <property type="match status" value="1"/>
</dbReference>
<dbReference type="STRING" id="441112.SAMN04488094_105140"/>
<proteinExistence type="predicted"/>
<evidence type="ECO:0000256" key="1">
    <source>
        <dbReference type="SAM" id="SignalP"/>
    </source>
</evidence>
<dbReference type="RefSeq" id="WP_093360700.1">
    <property type="nucleotide sequence ID" value="NZ_FOLG01000005.1"/>
</dbReference>
<keyword evidence="3" id="KW-1185">Reference proteome</keyword>
<dbReference type="Proteomes" id="UP000198728">
    <property type="component" value="Unassembled WGS sequence"/>
</dbReference>
<dbReference type="EMBL" id="FOLG01000005">
    <property type="protein sequence ID" value="SFC48249.1"/>
    <property type="molecule type" value="Genomic_DNA"/>
</dbReference>
<evidence type="ECO:0000313" key="3">
    <source>
        <dbReference type="Proteomes" id="UP000198728"/>
    </source>
</evidence>
<dbReference type="OrthoDB" id="58662at2"/>
<evidence type="ECO:0008006" key="4">
    <source>
        <dbReference type="Google" id="ProtNLM"/>
    </source>
</evidence>
<protein>
    <recommendedName>
        <fullName evidence="4">Repeat domain-containing protein</fullName>
    </recommendedName>
</protein>
<sequence>MWRAALCLLALMATEAVADACAPGDGNWVKRACFERHSPTRPSYGHDVLGGTPEWNRLRVVLGPVGQERLGHTDDAVVLAMPAGRIIEDIAPRVVHLDGDGPPEIVLVISDAQHGAQLAVFDLSDGRVVGTPFIGRRHRWLAPVGAADLDGDGWVELAYIDRPHLAKVLRVWRYRDGQLVQVAAADGFTNHRIGEREISGGLRTCDTGPEMVLASADWSRVLAVRLRGGQLIARDLGPAGPGAFQDALTCR</sequence>
<dbReference type="InterPro" id="IPR028994">
    <property type="entry name" value="Integrin_alpha_N"/>
</dbReference>
<evidence type="ECO:0000313" key="2">
    <source>
        <dbReference type="EMBL" id="SFC48249.1"/>
    </source>
</evidence>
<dbReference type="AlphaFoldDB" id="A0A1I1JHY8"/>